<keyword evidence="1" id="KW-0472">Membrane</keyword>
<accession>A0ABY6NHL3</accession>
<evidence type="ECO:0000256" key="1">
    <source>
        <dbReference type="SAM" id="Phobius"/>
    </source>
</evidence>
<organism evidence="2">
    <name type="scientific">Ralstonia solanacearum</name>
    <name type="common">Pseudomonas solanacearum</name>
    <dbReference type="NCBI Taxonomy" id="305"/>
    <lineage>
        <taxon>Bacteria</taxon>
        <taxon>Pseudomonadati</taxon>
        <taxon>Pseudomonadota</taxon>
        <taxon>Betaproteobacteria</taxon>
        <taxon>Burkholderiales</taxon>
        <taxon>Burkholderiaceae</taxon>
        <taxon>Ralstonia</taxon>
        <taxon>Ralstonia solanacearum species complex</taxon>
    </lineage>
</organism>
<dbReference type="EMBL" id="CP085043">
    <property type="protein sequence ID" value="UZF16718.1"/>
    <property type="molecule type" value="Genomic_DNA"/>
</dbReference>
<evidence type="ECO:0008006" key="3">
    <source>
        <dbReference type="Google" id="ProtNLM"/>
    </source>
</evidence>
<feature type="transmembrane region" description="Helical" evidence="1">
    <location>
        <begin position="117"/>
        <end position="145"/>
    </location>
</feature>
<keyword evidence="1" id="KW-0812">Transmembrane</keyword>
<reference evidence="2" key="1">
    <citation type="submission" date="2021-10" db="EMBL/GenBank/DDBJ databases">
        <title>Complete genome sequences of five Ralstonia solancearum strains isolated from sunflower.</title>
        <authorList>
            <person name="She X."/>
            <person name="He Z."/>
        </authorList>
    </citation>
    <scope>NUCLEOTIDE SEQUENCE</scope>
    <source>
        <strain evidence="2">RS638</strain>
    </source>
</reference>
<gene>
    <name evidence="2" type="ORF">LH706_06120</name>
</gene>
<name>A0ABY6NHL3_RALSL</name>
<feature type="transmembrane region" description="Helical" evidence="1">
    <location>
        <begin position="67"/>
        <end position="86"/>
    </location>
</feature>
<proteinExistence type="predicted"/>
<evidence type="ECO:0000313" key="2">
    <source>
        <dbReference type="EMBL" id="UZF16718.1"/>
    </source>
</evidence>
<keyword evidence="1" id="KW-1133">Transmembrane helix</keyword>
<sequence length="226" mass="24304">MNAQAMSAVMARMLNSSRGDVIDCGGELSWLVHRRFVRSWLARSFDRRTTTKGNPCRDSSSRDSSTAFESGLAIGAYGALGFLFAVRRKGANGKPSWLKRSQHRAKMWAADKFELDAFSAIPGVVLFAAAVFYYGALISPAALWVGGANYEGKRLFEKQACQTRAGATPTSIALADGSTLKGNIIERSDKLKALLTADAVVMVADGERGARIVESTSLGNIKCADK</sequence>
<protein>
    <recommendedName>
        <fullName evidence="3">Transmembrane protein</fullName>
    </recommendedName>
</protein>